<evidence type="ECO:0000313" key="3">
    <source>
        <dbReference type="Proteomes" id="UP000015527"/>
    </source>
</evidence>
<comment type="caution">
    <text evidence="2">The sequence shown here is derived from an EMBL/GenBank/DDBJ whole genome shotgun (WGS) entry which is preliminary data.</text>
</comment>
<keyword evidence="3" id="KW-1185">Reference proteome</keyword>
<dbReference type="eggNOG" id="COG2312">
    <property type="taxonomic scope" value="Bacteria"/>
</dbReference>
<evidence type="ECO:0000256" key="1">
    <source>
        <dbReference type="SAM" id="SignalP"/>
    </source>
</evidence>
<dbReference type="PATRIC" id="fig|1096930.3.peg.1580"/>
<protein>
    <recommendedName>
        <fullName evidence="4">Haem-binding uptake Tiki superfamily ChaN domain-containing protein</fullName>
    </recommendedName>
</protein>
<dbReference type="Proteomes" id="UP000015527">
    <property type="component" value="Unassembled WGS sequence"/>
</dbReference>
<proteinExistence type="predicted"/>
<evidence type="ECO:0008006" key="4">
    <source>
        <dbReference type="Google" id="ProtNLM"/>
    </source>
</evidence>
<feature type="chain" id="PRO_5004577878" description="Haem-binding uptake Tiki superfamily ChaN domain-containing protein" evidence="1">
    <location>
        <begin position="23"/>
        <end position="303"/>
    </location>
</feature>
<accession>T0J6C4</accession>
<keyword evidence="1" id="KW-0732">Signal</keyword>
<organism evidence="2 3">
    <name type="scientific">Novosphingobium lindaniclasticum LE124</name>
    <dbReference type="NCBI Taxonomy" id="1096930"/>
    <lineage>
        <taxon>Bacteria</taxon>
        <taxon>Pseudomonadati</taxon>
        <taxon>Pseudomonadota</taxon>
        <taxon>Alphaproteobacteria</taxon>
        <taxon>Sphingomonadales</taxon>
        <taxon>Sphingomonadaceae</taxon>
        <taxon>Novosphingobium</taxon>
    </lineage>
</organism>
<dbReference type="AlphaFoldDB" id="T0J6C4"/>
<gene>
    <name evidence="2" type="ORF">L284_08015</name>
</gene>
<name>T0J6C4_9SPHN</name>
<evidence type="ECO:0000313" key="2">
    <source>
        <dbReference type="EMBL" id="EQB17499.1"/>
    </source>
</evidence>
<sequence>MILLVLSALTLAMAAGASMAWADEPAVTACSLPEGWTEIARRQPRYVVFGELHGTQQSPAFIGNLACALASRKQRVLVAIEQNARDNAVLQDAWRLPTARFGQALRLVGWNGRKDGIASEAMFGMVVHLHALKTTGLPIDIVAFNSDSAQEKHFPHLAGQGAHEAAQAENIHGATIRGRYDQVLVLVGNIHARRARHGEGAGSFDFMAARLAALGRVVTLNTRYAAGTAWNCLAKPGVTFTPGHPPPSDAIECGNHSVTSNSDLKRAPFIGLGAFPGEEPDTRYDGFFWLGPISGSPPLLPGE</sequence>
<reference evidence="2 3" key="1">
    <citation type="journal article" date="2013" name="Genome Announc.">
        <title>Genome Sequence of Novosphingobium lindaniclasticum LE124T, Isolated from a Hexachlorocyclohexane Dumpsite.</title>
        <authorList>
            <person name="Saxena A."/>
            <person name="Nayyar N."/>
            <person name="Sangwan N."/>
            <person name="Kumari R."/>
            <person name="Khurana J.P."/>
            <person name="Lal R."/>
        </authorList>
    </citation>
    <scope>NUCLEOTIDE SEQUENCE [LARGE SCALE GENOMIC DNA]</scope>
    <source>
        <strain evidence="2 3">LE124</strain>
    </source>
</reference>
<feature type="signal peptide" evidence="1">
    <location>
        <begin position="1"/>
        <end position="22"/>
    </location>
</feature>
<dbReference type="EMBL" id="ATHL01000055">
    <property type="protein sequence ID" value="EQB17499.1"/>
    <property type="molecule type" value="Genomic_DNA"/>
</dbReference>